<dbReference type="Gene3D" id="1.10.10.10">
    <property type="entry name" value="Winged helix-like DNA-binding domain superfamily/Winged helix DNA-binding domain"/>
    <property type="match status" value="1"/>
</dbReference>
<evidence type="ECO:0000259" key="2">
    <source>
        <dbReference type="PROSITE" id="PS50110"/>
    </source>
</evidence>
<sequence length="223" mass="25223">MSIITTHIRKSNVKKHSTNREIDVRINVLLVEKDVNHKSLLTKALVDFGYQVIKHSYKNENIIEQIELYNPNILILTTDLPSNSMLKELSEVNQLRPLPIIIFAENDSPTVIKKAIKAGVSAYVVSEIHPQRIKSIISVANERFKALQSLTNELKQTKTQLESKKLIERATGLLMEQKHLNEQESYDALRKMALKQGSPIAMVAKNIIDVCSLLSAPNITKTF</sequence>
<dbReference type="InterPro" id="IPR011006">
    <property type="entry name" value="CheY-like_superfamily"/>
</dbReference>
<dbReference type="Gene3D" id="3.40.50.2300">
    <property type="match status" value="1"/>
</dbReference>
<dbReference type="InterPro" id="IPR008327">
    <property type="entry name" value="Sig_transdc_resp-reg_antiterm"/>
</dbReference>
<dbReference type="RefSeq" id="WP_242284405.1">
    <property type="nucleotide sequence ID" value="NZ_JAKKSL010000001.1"/>
</dbReference>
<dbReference type="SMART" id="SM01012">
    <property type="entry name" value="ANTAR"/>
    <property type="match status" value="1"/>
</dbReference>
<organism evidence="4 5">
    <name type="scientific">Colwellia maritima</name>
    <dbReference type="NCBI Taxonomy" id="2912588"/>
    <lineage>
        <taxon>Bacteria</taxon>
        <taxon>Pseudomonadati</taxon>
        <taxon>Pseudomonadota</taxon>
        <taxon>Gammaproteobacteria</taxon>
        <taxon>Alteromonadales</taxon>
        <taxon>Colwelliaceae</taxon>
        <taxon>Colwellia</taxon>
    </lineage>
</organism>
<keyword evidence="5" id="KW-1185">Reference proteome</keyword>
<dbReference type="InterPro" id="IPR036388">
    <property type="entry name" value="WH-like_DNA-bd_sf"/>
</dbReference>
<name>A0ABS9WZ31_9GAMM</name>
<dbReference type="PIRSF" id="PIRSF036382">
    <property type="entry name" value="RR_antiterm"/>
    <property type="match status" value="1"/>
</dbReference>
<dbReference type="InterPro" id="IPR001789">
    <property type="entry name" value="Sig_transdc_resp-reg_receiver"/>
</dbReference>
<accession>A0ABS9WZ31</accession>
<dbReference type="EMBL" id="JAKKSL010000001">
    <property type="protein sequence ID" value="MCI2283164.1"/>
    <property type="molecule type" value="Genomic_DNA"/>
</dbReference>
<dbReference type="InterPro" id="IPR005561">
    <property type="entry name" value="ANTAR"/>
</dbReference>
<evidence type="ECO:0000313" key="4">
    <source>
        <dbReference type="EMBL" id="MCI2283164.1"/>
    </source>
</evidence>
<dbReference type="Proteomes" id="UP001139646">
    <property type="component" value="Unassembled WGS sequence"/>
</dbReference>
<gene>
    <name evidence="4" type="ORF">L3081_06860</name>
</gene>
<dbReference type="PROSITE" id="PS50921">
    <property type="entry name" value="ANTAR"/>
    <property type="match status" value="1"/>
</dbReference>
<reference evidence="4" key="1">
    <citation type="submission" date="2022-01" db="EMBL/GenBank/DDBJ databases">
        <title>Colwellia maritima, isolated from seawater.</title>
        <authorList>
            <person name="Kristyanto S."/>
            <person name="Jung J."/>
            <person name="Jeon C.O."/>
        </authorList>
    </citation>
    <scope>NUCLEOTIDE SEQUENCE</scope>
    <source>
        <strain evidence="4">MSW7</strain>
    </source>
</reference>
<evidence type="ECO:0000256" key="1">
    <source>
        <dbReference type="PROSITE-ProRule" id="PRU00169"/>
    </source>
</evidence>
<evidence type="ECO:0000259" key="3">
    <source>
        <dbReference type="PROSITE" id="PS50921"/>
    </source>
</evidence>
<dbReference type="Pfam" id="PF03861">
    <property type="entry name" value="ANTAR"/>
    <property type="match status" value="1"/>
</dbReference>
<dbReference type="PROSITE" id="PS50110">
    <property type="entry name" value="RESPONSE_REGULATORY"/>
    <property type="match status" value="1"/>
</dbReference>
<dbReference type="Pfam" id="PF00072">
    <property type="entry name" value="Response_reg"/>
    <property type="match status" value="1"/>
</dbReference>
<protein>
    <submittedName>
        <fullName evidence="4">ANTAR domain-containing protein</fullName>
    </submittedName>
</protein>
<dbReference type="SUPFAM" id="SSF52172">
    <property type="entry name" value="CheY-like"/>
    <property type="match status" value="1"/>
</dbReference>
<feature type="domain" description="ANTAR" evidence="3">
    <location>
        <begin position="147"/>
        <end position="208"/>
    </location>
</feature>
<comment type="caution">
    <text evidence="4">The sequence shown here is derived from an EMBL/GenBank/DDBJ whole genome shotgun (WGS) entry which is preliminary data.</text>
</comment>
<proteinExistence type="predicted"/>
<evidence type="ECO:0000313" key="5">
    <source>
        <dbReference type="Proteomes" id="UP001139646"/>
    </source>
</evidence>
<comment type="caution">
    <text evidence="1">Lacks conserved residue(s) required for the propagation of feature annotation.</text>
</comment>
<feature type="domain" description="Response regulatory" evidence="2">
    <location>
        <begin position="27"/>
        <end position="141"/>
    </location>
</feature>